<dbReference type="Gene3D" id="3.30.420.10">
    <property type="entry name" value="Ribonuclease H-like superfamily/Ribonuclease H"/>
    <property type="match status" value="1"/>
</dbReference>
<evidence type="ECO:0000313" key="4">
    <source>
        <dbReference type="Proteomes" id="UP001274896"/>
    </source>
</evidence>
<reference evidence="3" key="1">
    <citation type="submission" date="2023-06" db="EMBL/GenBank/DDBJ databases">
        <title>Male Hemibagrus guttatus genome.</title>
        <authorList>
            <person name="Bian C."/>
        </authorList>
    </citation>
    <scope>NUCLEOTIDE SEQUENCE</scope>
    <source>
        <strain evidence="3">Male_cb2023</strain>
        <tissue evidence="3">Muscle</tissue>
    </source>
</reference>
<name>A0AAE0ULI8_9TELE</name>
<dbReference type="PROSITE" id="PS50994">
    <property type="entry name" value="INTEGRASE"/>
    <property type="match status" value="1"/>
</dbReference>
<protein>
    <recommendedName>
        <fullName evidence="2">Integrase catalytic domain-containing protein</fullName>
    </recommendedName>
</protein>
<dbReference type="AlphaFoldDB" id="A0AAE0ULI8"/>
<organism evidence="3 4">
    <name type="scientific">Hemibagrus guttatus</name>
    <dbReference type="NCBI Taxonomy" id="175788"/>
    <lineage>
        <taxon>Eukaryota</taxon>
        <taxon>Metazoa</taxon>
        <taxon>Chordata</taxon>
        <taxon>Craniata</taxon>
        <taxon>Vertebrata</taxon>
        <taxon>Euteleostomi</taxon>
        <taxon>Actinopterygii</taxon>
        <taxon>Neopterygii</taxon>
        <taxon>Teleostei</taxon>
        <taxon>Ostariophysi</taxon>
        <taxon>Siluriformes</taxon>
        <taxon>Bagridae</taxon>
        <taxon>Hemibagrus</taxon>
    </lineage>
</organism>
<dbReference type="SUPFAM" id="SSF53098">
    <property type="entry name" value="Ribonuclease H-like"/>
    <property type="match status" value="1"/>
</dbReference>
<dbReference type="InterPro" id="IPR050951">
    <property type="entry name" value="Retrovirus_Pol_polyprotein"/>
</dbReference>
<feature type="domain" description="Integrase catalytic" evidence="2">
    <location>
        <begin position="1"/>
        <end position="165"/>
    </location>
</feature>
<gene>
    <name evidence="3" type="ORF">QTP70_008986</name>
</gene>
<dbReference type="PANTHER" id="PTHR37984:SF5">
    <property type="entry name" value="PROTEIN NYNRIN-LIKE"/>
    <property type="match status" value="1"/>
</dbReference>
<dbReference type="Pfam" id="PF00385">
    <property type="entry name" value="Chromo"/>
    <property type="match status" value="1"/>
</dbReference>
<sequence length="202" mass="22252">MAVDFVTDLPDSGGYNTILGQTTDPQACRLVPLKSLPTAMDTATALFNQVFRTYGLPEDIVSDQGPQFTSQVWRAFCTYLGVNDSLSSGYHPQSNGQTERLSQEPAHPRQGDAPPSSKPPPPLNIDGAPAYRVNTLLNSQRHWNRLLYLVDLEGYGPEECSWVDADDILDPLLVEEFHRLHPTQPSGVTLTIKHMGMFLDGG</sequence>
<dbReference type="InterPro" id="IPR023780">
    <property type="entry name" value="Chromo_domain"/>
</dbReference>
<accession>A0AAE0ULI8</accession>
<dbReference type="GO" id="GO:0015074">
    <property type="term" value="P:DNA integration"/>
    <property type="evidence" value="ECO:0007669"/>
    <property type="project" value="InterPro"/>
</dbReference>
<dbReference type="InterPro" id="IPR012337">
    <property type="entry name" value="RNaseH-like_sf"/>
</dbReference>
<feature type="region of interest" description="Disordered" evidence="1">
    <location>
        <begin position="88"/>
        <end position="127"/>
    </location>
</feature>
<evidence type="ECO:0000313" key="3">
    <source>
        <dbReference type="EMBL" id="KAK3511514.1"/>
    </source>
</evidence>
<proteinExistence type="predicted"/>
<dbReference type="GO" id="GO:0003676">
    <property type="term" value="F:nucleic acid binding"/>
    <property type="evidence" value="ECO:0007669"/>
    <property type="project" value="InterPro"/>
</dbReference>
<dbReference type="InterPro" id="IPR036397">
    <property type="entry name" value="RNaseH_sf"/>
</dbReference>
<keyword evidence="4" id="KW-1185">Reference proteome</keyword>
<dbReference type="InterPro" id="IPR001584">
    <property type="entry name" value="Integrase_cat-core"/>
</dbReference>
<comment type="caution">
    <text evidence="3">The sequence shown here is derived from an EMBL/GenBank/DDBJ whole genome shotgun (WGS) entry which is preliminary data.</text>
</comment>
<evidence type="ECO:0000256" key="1">
    <source>
        <dbReference type="SAM" id="MobiDB-lite"/>
    </source>
</evidence>
<dbReference type="InterPro" id="IPR016197">
    <property type="entry name" value="Chromo-like_dom_sf"/>
</dbReference>
<dbReference type="SUPFAM" id="SSF54160">
    <property type="entry name" value="Chromo domain-like"/>
    <property type="match status" value="1"/>
</dbReference>
<evidence type="ECO:0000259" key="2">
    <source>
        <dbReference type="PROSITE" id="PS50994"/>
    </source>
</evidence>
<dbReference type="Proteomes" id="UP001274896">
    <property type="component" value="Unassembled WGS sequence"/>
</dbReference>
<feature type="compositionally biased region" description="Polar residues" evidence="1">
    <location>
        <begin position="88"/>
        <end position="100"/>
    </location>
</feature>
<dbReference type="PANTHER" id="PTHR37984">
    <property type="entry name" value="PROTEIN CBG26694"/>
    <property type="match status" value="1"/>
</dbReference>
<dbReference type="Gene3D" id="2.40.50.40">
    <property type="match status" value="1"/>
</dbReference>
<dbReference type="EMBL" id="JAUCMX010000024">
    <property type="protein sequence ID" value="KAK3511514.1"/>
    <property type="molecule type" value="Genomic_DNA"/>
</dbReference>